<keyword evidence="1" id="KW-0732">Signal</keyword>
<dbReference type="EMBL" id="HACG01051955">
    <property type="protein sequence ID" value="CEK98826.1"/>
    <property type="molecule type" value="Transcribed_RNA"/>
</dbReference>
<feature type="signal peptide" evidence="1">
    <location>
        <begin position="1"/>
        <end position="21"/>
    </location>
</feature>
<accession>A0A0B7C2G0</accession>
<protein>
    <submittedName>
        <fullName evidence="2">Uncharacterized protein</fullName>
    </submittedName>
</protein>
<evidence type="ECO:0000313" key="2">
    <source>
        <dbReference type="EMBL" id="CEK98826.1"/>
    </source>
</evidence>
<proteinExistence type="predicted"/>
<reference evidence="2" key="1">
    <citation type="submission" date="2014-12" db="EMBL/GenBank/DDBJ databases">
        <title>Insight into the proteome of Arion vulgaris.</title>
        <authorList>
            <person name="Aradska J."/>
            <person name="Bulat T."/>
            <person name="Smidak R."/>
            <person name="Sarate P."/>
            <person name="Gangsoo J."/>
            <person name="Sialana F."/>
            <person name="Bilban M."/>
            <person name="Lubec G."/>
        </authorList>
    </citation>
    <scope>NUCLEOTIDE SEQUENCE</scope>
    <source>
        <tissue evidence="2">Skin</tissue>
    </source>
</reference>
<sequence>MEWGPLVLFAIFAGFITGISGQTGNNPPTWNTASYNALTRGVSEETLVGTVLTQLLCVDPENDPIVYSLQSGKAVSCSRKG</sequence>
<evidence type="ECO:0000256" key="1">
    <source>
        <dbReference type="SAM" id="SignalP"/>
    </source>
</evidence>
<name>A0A0B7C2G0_9EUPU</name>
<gene>
    <name evidence="2" type="primary">ORF219721</name>
</gene>
<dbReference type="AlphaFoldDB" id="A0A0B7C2G0"/>
<feature type="chain" id="PRO_5002113993" evidence="1">
    <location>
        <begin position="22"/>
        <end position="81"/>
    </location>
</feature>
<feature type="non-terminal residue" evidence="2">
    <location>
        <position position="81"/>
    </location>
</feature>
<organism evidence="2">
    <name type="scientific">Arion vulgaris</name>
    <dbReference type="NCBI Taxonomy" id="1028688"/>
    <lineage>
        <taxon>Eukaryota</taxon>
        <taxon>Metazoa</taxon>
        <taxon>Spiralia</taxon>
        <taxon>Lophotrochozoa</taxon>
        <taxon>Mollusca</taxon>
        <taxon>Gastropoda</taxon>
        <taxon>Heterobranchia</taxon>
        <taxon>Euthyneura</taxon>
        <taxon>Panpulmonata</taxon>
        <taxon>Eupulmonata</taxon>
        <taxon>Stylommatophora</taxon>
        <taxon>Helicina</taxon>
        <taxon>Arionoidea</taxon>
        <taxon>Arionidae</taxon>
        <taxon>Arion</taxon>
    </lineage>
</organism>
<dbReference type="CDD" id="cd11304">
    <property type="entry name" value="Cadherin_repeat"/>
    <property type="match status" value="1"/>
</dbReference>
<dbReference type="Gene3D" id="2.60.40.60">
    <property type="entry name" value="Cadherins"/>
    <property type="match status" value="1"/>
</dbReference>